<dbReference type="SUPFAM" id="SSF141571">
    <property type="entry name" value="Pentapeptide repeat-like"/>
    <property type="match status" value="1"/>
</dbReference>
<dbReference type="InterPro" id="IPR001646">
    <property type="entry name" value="5peptide_repeat"/>
</dbReference>
<evidence type="ECO:0000313" key="2">
    <source>
        <dbReference type="EMBL" id="OLL22330.1"/>
    </source>
</evidence>
<protein>
    <submittedName>
        <fullName evidence="2">Uncharacterized protein</fullName>
    </submittedName>
</protein>
<organism evidence="2 3">
    <name type="scientific">Neolecta irregularis (strain DAH-3)</name>
    <dbReference type="NCBI Taxonomy" id="1198029"/>
    <lineage>
        <taxon>Eukaryota</taxon>
        <taxon>Fungi</taxon>
        <taxon>Dikarya</taxon>
        <taxon>Ascomycota</taxon>
        <taxon>Taphrinomycotina</taxon>
        <taxon>Neolectales</taxon>
        <taxon>Neolectaceae</taxon>
        <taxon>Neolecta</taxon>
    </lineage>
</organism>
<feature type="region of interest" description="Disordered" evidence="1">
    <location>
        <begin position="165"/>
        <end position="221"/>
    </location>
</feature>
<evidence type="ECO:0000313" key="3">
    <source>
        <dbReference type="Proteomes" id="UP000186594"/>
    </source>
</evidence>
<gene>
    <name evidence="2" type="ORF">NEOLI_005203</name>
</gene>
<dbReference type="AlphaFoldDB" id="A0A1U7LI45"/>
<evidence type="ECO:0000256" key="1">
    <source>
        <dbReference type="SAM" id="MobiDB-lite"/>
    </source>
</evidence>
<dbReference type="EMBL" id="LXFE01003469">
    <property type="protein sequence ID" value="OLL22330.1"/>
    <property type="molecule type" value="Genomic_DNA"/>
</dbReference>
<feature type="compositionally biased region" description="Low complexity" evidence="1">
    <location>
        <begin position="176"/>
        <end position="192"/>
    </location>
</feature>
<dbReference type="Proteomes" id="UP000186594">
    <property type="component" value="Unassembled WGS sequence"/>
</dbReference>
<dbReference type="Pfam" id="PF00805">
    <property type="entry name" value="Pentapeptide"/>
    <property type="match status" value="1"/>
</dbReference>
<sequence length="280" mass="31752">MVTPFPLSLDLDYFSEFTGSIAVGLSEHRRLDEYPSENSVETSLESELYSIFSPSIATDTGALEETLLTQHRRLHDYPNEVEIASDSGLRHAELRHAELRRAELRRAEFRHAELRLAELRHAEVSAIWTTHAVQLHSLNTPPIIQENMKARQGKICLMTHSNTRCELSTKPSTDGPESNQQNQNNERQNSPNTKNSEDSPIVIEDDNSSDEGGRMVPRYTPRRLPTVGRRSASRKYAPYDTPNRRSGYTFIDNTPSKSAIRKWNFHGSVIGAPIVTWGRE</sequence>
<accession>A0A1U7LI45</accession>
<dbReference type="Gene3D" id="2.160.20.80">
    <property type="entry name" value="E3 ubiquitin-protein ligase SopA"/>
    <property type="match status" value="1"/>
</dbReference>
<keyword evidence="3" id="KW-1185">Reference proteome</keyword>
<comment type="caution">
    <text evidence="2">The sequence shown here is derived from an EMBL/GenBank/DDBJ whole genome shotgun (WGS) entry which is preliminary data.</text>
</comment>
<name>A0A1U7LI45_NEOID</name>
<reference evidence="2 3" key="1">
    <citation type="submission" date="2016-04" db="EMBL/GenBank/DDBJ databases">
        <title>Evolutionary innovation and constraint leading to complex multicellularity in the Ascomycota.</title>
        <authorList>
            <person name="Cisse O."/>
            <person name="Nguyen A."/>
            <person name="Hewitt D.A."/>
            <person name="Jedd G."/>
            <person name="Stajich J.E."/>
        </authorList>
    </citation>
    <scope>NUCLEOTIDE SEQUENCE [LARGE SCALE GENOMIC DNA]</scope>
    <source>
        <strain evidence="2 3">DAH-3</strain>
    </source>
</reference>
<proteinExistence type="predicted"/>